<evidence type="ECO:0000259" key="6">
    <source>
        <dbReference type="Pfam" id="PF12253"/>
    </source>
</evidence>
<name>A0A1R1Y5H4_9FUNG</name>
<organism evidence="7 8">
    <name type="scientific">Smittium culicis</name>
    <dbReference type="NCBI Taxonomy" id="133412"/>
    <lineage>
        <taxon>Eukaryota</taxon>
        <taxon>Fungi</taxon>
        <taxon>Fungi incertae sedis</taxon>
        <taxon>Zoopagomycota</taxon>
        <taxon>Kickxellomycotina</taxon>
        <taxon>Harpellomycetes</taxon>
        <taxon>Harpellales</taxon>
        <taxon>Legeriomycetaceae</taxon>
        <taxon>Smittium</taxon>
    </lineage>
</organism>
<proteinExistence type="predicted"/>
<reference evidence="8" key="1">
    <citation type="submission" date="2017-01" db="EMBL/GenBank/DDBJ databases">
        <authorList>
            <person name="Wang Y."/>
            <person name="White M."/>
            <person name="Kvist S."/>
            <person name="Moncalvo J.-M."/>
        </authorList>
    </citation>
    <scope>NUCLEOTIDE SEQUENCE [LARGE SCALE GENOMIC DNA]</scope>
    <source>
        <strain evidence="8">ID-206-W2</strain>
    </source>
</reference>
<feature type="region of interest" description="Disordered" evidence="5">
    <location>
        <begin position="448"/>
        <end position="475"/>
    </location>
</feature>
<dbReference type="Proteomes" id="UP000187429">
    <property type="component" value="Unassembled WGS sequence"/>
</dbReference>
<feature type="compositionally biased region" description="Polar residues" evidence="5">
    <location>
        <begin position="404"/>
        <end position="413"/>
    </location>
</feature>
<keyword evidence="8" id="KW-1185">Reference proteome</keyword>
<dbReference type="GO" id="GO:0033186">
    <property type="term" value="C:CAF-1 complex"/>
    <property type="evidence" value="ECO:0007669"/>
    <property type="project" value="TreeGrafter"/>
</dbReference>
<evidence type="ECO:0000256" key="2">
    <source>
        <dbReference type="ARBA" id="ARBA00022763"/>
    </source>
</evidence>
<dbReference type="PANTHER" id="PTHR15272:SF0">
    <property type="entry name" value="CHROMATIN ASSEMBLY FACTOR 1 SUBUNIT A"/>
    <property type="match status" value="1"/>
</dbReference>
<feature type="region of interest" description="Disordered" evidence="5">
    <location>
        <begin position="328"/>
        <end position="413"/>
    </location>
</feature>
<keyword evidence="3" id="KW-0234">DNA repair</keyword>
<sequence>MFEGKKLFFMNQNWMFTDIQKSFQAETNEISFRSCDLEMLAILSQDSSLNLNALAIEIQKVLCPDFYLIPLAKKISREELLPLERIKNSISDVSERVNYGYEINEDESFNAINTSKYNAKQEINSLLEIEPSKPALSKSIDVDCIIDLGDSTEHNELGKNTGVQILNNDQMLNTDQSIDNSENNQYLNGKPNTTVANLKAPYDNEKIDFYSNKIDEYIKQNDSSDLITAPELLKTFRLCNNSTKNTKSFFTLLDNDIPGILSKPKLDSKEFETNIIEDESQDILESRRPCFYGTLSKKVSYVSGRRPFKKEPNTGVIDYDVDSEEEWDLLDEEGEELKSEDDDEDEEDDEDLDEEAEIENEWIVNVSKENDQNSSQSESSDSEDSDFDATNPKHIKPEIHSDSGVENLSNSDGLSDIETMTIDLDEEIEIPKNNIFLNESEKTYIKPKRKLTNYNKSSDPATKASKNDSMATKNQRKPITKLIPVIIGPIFPKSDSTLSTNLNLNTDNVTSINNNTNIISSQQQILSKFPVVYFPKILPKPVPVSDSSLSKTKDECASTQTAELIVHSSPLGLKVLIEKVKQVYPNASKVQIQAIIQDNATKEKRNKSKVFRWYVKDSFLSGKKGAKKPQSKPTVSVIDMDEINGGENQVGGATGKKPSMTHRPTGGDGTGSSGMVKDGIPGSNQTKKEKSGQGVTPLLAFFQKL</sequence>
<gene>
    <name evidence="7" type="ORF">AYI69_g5542</name>
</gene>
<protein>
    <recommendedName>
        <fullName evidence="6">Chromatin assembly factor 1 subunit A dimerization domain-containing protein</fullName>
    </recommendedName>
</protein>
<feature type="region of interest" description="Disordered" evidence="5">
    <location>
        <begin position="642"/>
        <end position="696"/>
    </location>
</feature>
<feature type="compositionally biased region" description="Acidic residues" evidence="5">
    <location>
        <begin position="328"/>
        <end position="360"/>
    </location>
</feature>
<evidence type="ECO:0000313" key="7">
    <source>
        <dbReference type="EMBL" id="OMJ22080.1"/>
    </source>
</evidence>
<dbReference type="OrthoDB" id="79480at2759"/>
<evidence type="ECO:0000256" key="4">
    <source>
        <dbReference type="ARBA" id="ARBA00023242"/>
    </source>
</evidence>
<comment type="subcellular location">
    <subcellularLocation>
        <location evidence="1">Nucleus</location>
    </subcellularLocation>
</comment>
<dbReference type="GO" id="GO:0006281">
    <property type="term" value="P:DNA repair"/>
    <property type="evidence" value="ECO:0007669"/>
    <property type="project" value="UniProtKB-KW"/>
</dbReference>
<dbReference type="PANTHER" id="PTHR15272">
    <property type="entry name" value="CHROMATIN ASSEMBLY FACTOR 1 SUBUNIT A CAF-1 SUBUNIT A"/>
    <property type="match status" value="1"/>
</dbReference>
<comment type="caution">
    <text evidence="7">The sequence shown here is derived from an EMBL/GenBank/DDBJ whole genome shotgun (WGS) entry which is preliminary data.</text>
</comment>
<feature type="domain" description="Chromatin assembly factor 1 subunit A dimerization" evidence="6">
    <location>
        <begin position="285"/>
        <end position="353"/>
    </location>
</feature>
<keyword evidence="4" id="KW-0539">Nucleus</keyword>
<accession>A0A1R1Y5H4</accession>
<evidence type="ECO:0000256" key="3">
    <source>
        <dbReference type="ARBA" id="ARBA00023204"/>
    </source>
</evidence>
<dbReference type="GO" id="GO:0005634">
    <property type="term" value="C:nucleus"/>
    <property type="evidence" value="ECO:0007669"/>
    <property type="project" value="UniProtKB-SubCell"/>
</dbReference>
<evidence type="ECO:0000256" key="1">
    <source>
        <dbReference type="ARBA" id="ARBA00004123"/>
    </source>
</evidence>
<evidence type="ECO:0000256" key="5">
    <source>
        <dbReference type="SAM" id="MobiDB-lite"/>
    </source>
</evidence>
<dbReference type="Pfam" id="PF12253">
    <property type="entry name" value="CAF1A_dimeriz"/>
    <property type="match status" value="1"/>
</dbReference>
<keyword evidence="2" id="KW-0227">DNA damage</keyword>
<evidence type="ECO:0000313" key="8">
    <source>
        <dbReference type="Proteomes" id="UP000187429"/>
    </source>
</evidence>
<dbReference type="AlphaFoldDB" id="A0A1R1Y5H4"/>
<dbReference type="EMBL" id="LSSM01002339">
    <property type="protein sequence ID" value="OMJ22080.1"/>
    <property type="molecule type" value="Genomic_DNA"/>
</dbReference>
<dbReference type="InterPro" id="IPR022043">
    <property type="entry name" value="CAF1A_DD"/>
</dbReference>
<dbReference type="GO" id="GO:0006334">
    <property type="term" value="P:nucleosome assembly"/>
    <property type="evidence" value="ECO:0007669"/>
    <property type="project" value="TreeGrafter"/>
</dbReference>